<evidence type="ECO:0000313" key="2">
    <source>
        <dbReference type="EMBL" id="TQF12010.1"/>
    </source>
</evidence>
<dbReference type="EMBL" id="VIFM01000159">
    <property type="protein sequence ID" value="TQF12010.1"/>
    <property type="molecule type" value="Genomic_DNA"/>
</dbReference>
<gene>
    <name evidence="2" type="ORF">FJV41_31275</name>
</gene>
<name>A0A540WSS7_9BACT</name>
<dbReference type="AlphaFoldDB" id="A0A540WSS7"/>
<keyword evidence="3" id="KW-1185">Reference proteome</keyword>
<reference evidence="2 3" key="1">
    <citation type="submission" date="2019-06" db="EMBL/GenBank/DDBJ databases">
        <authorList>
            <person name="Livingstone P."/>
            <person name="Whitworth D."/>
        </authorList>
    </citation>
    <scope>NUCLEOTIDE SEQUENCE [LARGE SCALE GENOMIC DNA]</scope>
    <source>
        <strain evidence="2 3">AM401</strain>
    </source>
</reference>
<feature type="region of interest" description="Disordered" evidence="1">
    <location>
        <begin position="33"/>
        <end position="62"/>
    </location>
</feature>
<sequence length="62" mass="6921">MKFEDLKPKFPTNSIWTCRQCAFGALNKELAQKHEEATGHQLAHSALPQGASTPTREPDELN</sequence>
<proteinExistence type="predicted"/>
<comment type="caution">
    <text evidence="2">The sequence shown here is derived from an EMBL/GenBank/DDBJ whole genome shotgun (WGS) entry which is preliminary data.</text>
</comment>
<organism evidence="2 3">
    <name type="scientific">Myxococcus llanfairpwllgwyngyllgogerychwyrndrobwllllantysiliogogogochensis</name>
    <dbReference type="NCBI Taxonomy" id="2590453"/>
    <lineage>
        <taxon>Bacteria</taxon>
        <taxon>Pseudomonadati</taxon>
        <taxon>Myxococcota</taxon>
        <taxon>Myxococcia</taxon>
        <taxon>Myxococcales</taxon>
        <taxon>Cystobacterineae</taxon>
        <taxon>Myxococcaceae</taxon>
        <taxon>Myxococcus</taxon>
    </lineage>
</organism>
<accession>A0A540WSS7</accession>
<evidence type="ECO:0000313" key="3">
    <source>
        <dbReference type="Proteomes" id="UP000315369"/>
    </source>
</evidence>
<dbReference type="RefSeq" id="WP_141646253.1">
    <property type="nucleotide sequence ID" value="NZ_VIFM01000159.1"/>
</dbReference>
<protein>
    <submittedName>
        <fullName evidence="2">Uncharacterized protein</fullName>
    </submittedName>
</protein>
<evidence type="ECO:0000256" key="1">
    <source>
        <dbReference type="SAM" id="MobiDB-lite"/>
    </source>
</evidence>
<dbReference type="Proteomes" id="UP000315369">
    <property type="component" value="Unassembled WGS sequence"/>
</dbReference>